<sequence>MVSWASSTDRRPPPARPGAIAISFPYCTRHRSFSPPSCNAWSQNAIMLLHQLLSMFLFFGRAPCFAFASNATANLTVYKIAVFIDTADGDDFETVEREVLQIFHNVTNGTHDINGKTFALTAQTVKAREG</sequence>
<protein>
    <submittedName>
        <fullName evidence="2">Uncharacterized protein</fullName>
    </submittedName>
</protein>
<name>A0A914WD25_9BILA</name>
<evidence type="ECO:0000313" key="1">
    <source>
        <dbReference type="Proteomes" id="UP000887566"/>
    </source>
</evidence>
<dbReference type="Proteomes" id="UP000887566">
    <property type="component" value="Unplaced"/>
</dbReference>
<dbReference type="AlphaFoldDB" id="A0A914WD25"/>
<keyword evidence="1" id="KW-1185">Reference proteome</keyword>
<dbReference type="WBParaSite" id="PSAMB.scaffold3817size16779.g22628.t1">
    <property type="protein sequence ID" value="PSAMB.scaffold3817size16779.g22628.t1"/>
    <property type="gene ID" value="PSAMB.scaffold3817size16779.g22628"/>
</dbReference>
<evidence type="ECO:0000313" key="2">
    <source>
        <dbReference type="WBParaSite" id="PSAMB.scaffold3817size16779.g22628.t1"/>
    </source>
</evidence>
<reference evidence="2" key="1">
    <citation type="submission" date="2022-11" db="UniProtKB">
        <authorList>
            <consortium name="WormBaseParasite"/>
        </authorList>
    </citation>
    <scope>IDENTIFICATION</scope>
</reference>
<proteinExistence type="predicted"/>
<organism evidence="1 2">
    <name type="scientific">Plectus sambesii</name>
    <dbReference type="NCBI Taxonomy" id="2011161"/>
    <lineage>
        <taxon>Eukaryota</taxon>
        <taxon>Metazoa</taxon>
        <taxon>Ecdysozoa</taxon>
        <taxon>Nematoda</taxon>
        <taxon>Chromadorea</taxon>
        <taxon>Plectida</taxon>
        <taxon>Plectina</taxon>
        <taxon>Plectoidea</taxon>
        <taxon>Plectidae</taxon>
        <taxon>Plectus</taxon>
    </lineage>
</organism>
<accession>A0A914WD25</accession>